<sequence>MDDEPPQLPRIDASIAPSVGFPPPLVFLGFILLGLLTDRLLGLPVMPIGRDLTWAGFALMMAGIMVLIVSLGLFRAYGENPEPWTPSQAIIARGPYRHSRNPMYLAMVIIHIGYAIWDASMGVLLFVPFAFIAIDRAVIAKEEKYLATRFGKPYEDYCRRVRRWL</sequence>
<feature type="transmembrane region" description="Helical" evidence="5">
    <location>
        <begin position="53"/>
        <end position="77"/>
    </location>
</feature>
<dbReference type="InterPro" id="IPR007318">
    <property type="entry name" value="Phopholipid_MeTrfase"/>
</dbReference>
<evidence type="ECO:0000313" key="6">
    <source>
        <dbReference type="EMBL" id="ASR52920.1"/>
    </source>
</evidence>
<keyword evidence="2 5" id="KW-0812">Transmembrane</keyword>
<keyword evidence="4 5" id="KW-0472">Membrane</keyword>
<protein>
    <recommendedName>
        <fullName evidence="8">Isoprenylcysteine carboxyl methyltransferase</fullName>
    </recommendedName>
</protein>
<evidence type="ECO:0008006" key="8">
    <source>
        <dbReference type="Google" id="ProtNLM"/>
    </source>
</evidence>
<accession>A0ABM6MAK6</accession>
<dbReference type="InterPro" id="IPR052527">
    <property type="entry name" value="Metal_cation-efflux_comp"/>
</dbReference>
<dbReference type="RefSeq" id="WP_117353051.1">
    <property type="nucleotide sequence ID" value="NZ_CP020083.1"/>
</dbReference>
<evidence type="ECO:0000256" key="3">
    <source>
        <dbReference type="ARBA" id="ARBA00022989"/>
    </source>
</evidence>
<evidence type="ECO:0000313" key="7">
    <source>
        <dbReference type="Proteomes" id="UP000258016"/>
    </source>
</evidence>
<dbReference type="EMBL" id="CP020083">
    <property type="protein sequence ID" value="ASR52920.1"/>
    <property type="molecule type" value="Genomic_DNA"/>
</dbReference>
<proteinExistence type="predicted"/>
<evidence type="ECO:0000256" key="2">
    <source>
        <dbReference type="ARBA" id="ARBA00022692"/>
    </source>
</evidence>
<keyword evidence="3 5" id="KW-1133">Transmembrane helix</keyword>
<feature type="transmembrane region" description="Helical" evidence="5">
    <location>
        <begin position="103"/>
        <end position="134"/>
    </location>
</feature>
<organism evidence="6 7">
    <name type="scientific">Blastomonas fulva</name>
    <dbReference type="NCBI Taxonomy" id="1550728"/>
    <lineage>
        <taxon>Bacteria</taxon>
        <taxon>Pseudomonadati</taxon>
        <taxon>Pseudomonadota</taxon>
        <taxon>Alphaproteobacteria</taxon>
        <taxon>Sphingomonadales</taxon>
        <taxon>Sphingomonadaceae</taxon>
        <taxon>Blastomonas</taxon>
    </lineage>
</organism>
<dbReference type="Pfam" id="PF04191">
    <property type="entry name" value="PEMT"/>
    <property type="match status" value="1"/>
</dbReference>
<evidence type="ECO:0000256" key="5">
    <source>
        <dbReference type="SAM" id="Phobius"/>
    </source>
</evidence>
<name>A0ABM6MAK6_9SPHN</name>
<dbReference type="Proteomes" id="UP000258016">
    <property type="component" value="Chromosome"/>
</dbReference>
<dbReference type="GeneID" id="303487257"/>
<feature type="transmembrane region" description="Helical" evidence="5">
    <location>
        <begin position="20"/>
        <end position="41"/>
    </location>
</feature>
<gene>
    <name evidence="6" type="ORF">B5J99_16830</name>
</gene>
<comment type="subcellular location">
    <subcellularLocation>
        <location evidence="1">Endomembrane system</location>
        <topology evidence="1">Multi-pass membrane protein</topology>
    </subcellularLocation>
</comment>
<evidence type="ECO:0000256" key="1">
    <source>
        <dbReference type="ARBA" id="ARBA00004127"/>
    </source>
</evidence>
<dbReference type="PANTHER" id="PTHR43847:SF1">
    <property type="entry name" value="BLL3993 PROTEIN"/>
    <property type="match status" value="1"/>
</dbReference>
<dbReference type="PANTHER" id="PTHR43847">
    <property type="entry name" value="BLL3993 PROTEIN"/>
    <property type="match status" value="1"/>
</dbReference>
<keyword evidence="7" id="KW-1185">Reference proteome</keyword>
<dbReference type="Gene3D" id="1.20.120.1630">
    <property type="match status" value="1"/>
</dbReference>
<reference evidence="6 7" key="1">
    <citation type="submission" date="2017-03" db="EMBL/GenBank/DDBJ databases">
        <title>Complete genome sequence of Blastomonas fulva degrading microcsystin LR.</title>
        <authorList>
            <person name="Lee H.-g."/>
            <person name="Jin L."/>
            <person name="oh H.-M."/>
        </authorList>
    </citation>
    <scope>NUCLEOTIDE SEQUENCE [LARGE SCALE GENOMIC DNA]</scope>
    <source>
        <strain evidence="6 7">T2</strain>
    </source>
</reference>
<evidence type="ECO:0000256" key="4">
    <source>
        <dbReference type="ARBA" id="ARBA00023136"/>
    </source>
</evidence>